<dbReference type="PANTHER" id="PTHR33110:SF71">
    <property type="entry name" value="F-BOX_KELCH-REPEAT PROTEIN"/>
    <property type="match status" value="1"/>
</dbReference>
<sequence length="148" mass="16519">MTIEEGPPPPWSTHLPPEIAAAVLRHIPSHADRIRFAAVCSTWRAATASQQRPSLPWLLLPDGTFYSFPASFAAFQFPSTACYHGSCDDWLLLDHDQDGYQLQSPFLGETMWLPGLNCVHQAFSNSVVLAWTRIITVGNNNRFPNDHS</sequence>
<name>A0AAV5D217_ELECO</name>
<dbReference type="Gene3D" id="1.20.1280.50">
    <property type="match status" value="1"/>
</dbReference>
<dbReference type="Proteomes" id="UP001054889">
    <property type="component" value="Unassembled WGS sequence"/>
</dbReference>
<dbReference type="EMBL" id="BQKI01000011">
    <property type="protein sequence ID" value="GJN04963.1"/>
    <property type="molecule type" value="Genomic_DNA"/>
</dbReference>
<dbReference type="PANTHER" id="PTHR33110">
    <property type="entry name" value="F-BOX/KELCH-REPEAT PROTEIN-RELATED"/>
    <property type="match status" value="1"/>
</dbReference>
<evidence type="ECO:0000313" key="2">
    <source>
        <dbReference type="EMBL" id="GJN04963.1"/>
    </source>
</evidence>
<dbReference type="SUPFAM" id="SSF81383">
    <property type="entry name" value="F-box domain"/>
    <property type="match status" value="1"/>
</dbReference>
<feature type="domain" description="F-box" evidence="1">
    <location>
        <begin position="14"/>
        <end position="48"/>
    </location>
</feature>
<organism evidence="2 3">
    <name type="scientific">Eleusine coracana subsp. coracana</name>
    <dbReference type="NCBI Taxonomy" id="191504"/>
    <lineage>
        <taxon>Eukaryota</taxon>
        <taxon>Viridiplantae</taxon>
        <taxon>Streptophyta</taxon>
        <taxon>Embryophyta</taxon>
        <taxon>Tracheophyta</taxon>
        <taxon>Spermatophyta</taxon>
        <taxon>Magnoliopsida</taxon>
        <taxon>Liliopsida</taxon>
        <taxon>Poales</taxon>
        <taxon>Poaceae</taxon>
        <taxon>PACMAD clade</taxon>
        <taxon>Chloridoideae</taxon>
        <taxon>Cynodonteae</taxon>
        <taxon>Eleusininae</taxon>
        <taxon>Eleusine</taxon>
    </lineage>
</organism>
<protein>
    <recommendedName>
        <fullName evidence="1">F-box domain-containing protein</fullName>
    </recommendedName>
</protein>
<comment type="caution">
    <text evidence="2">The sequence shown here is derived from an EMBL/GenBank/DDBJ whole genome shotgun (WGS) entry which is preliminary data.</text>
</comment>
<keyword evidence="3" id="KW-1185">Reference proteome</keyword>
<dbReference type="InterPro" id="IPR001810">
    <property type="entry name" value="F-box_dom"/>
</dbReference>
<dbReference type="InterPro" id="IPR036047">
    <property type="entry name" value="F-box-like_dom_sf"/>
</dbReference>
<reference evidence="2" key="2">
    <citation type="submission" date="2021-12" db="EMBL/GenBank/DDBJ databases">
        <title>Resequencing data analysis of finger millet.</title>
        <authorList>
            <person name="Hatakeyama M."/>
            <person name="Aluri S."/>
            <person name="Balachadran M.T."/>
            <person name="Sivarajan S.R."/>
            <person name="Poveda L."/>
            <person name="Shimizu-Inatsugi R."/>
            <person name="Schlapbach R."/>
            <person name="Sreeman S.M."/>
            <person name="Shimizu K.K."/>
        </authorList>
    </citation>
    <scope>NUCLEOTIDE SEQUENCE</scope>
</reference>
<dbReference type="Pfam" id="PF12937">
    <property type="entry name" value="F-box-like"/>
    <property type="match status" value="1"/>
</dbReference>
<evidence type="ECO:0000313" key="3">
    <source>
        <dbReference type="Proteomes" id="UP001054889"/>
    </source>
</evidence>
<proteinExistence type="predicted"/>
<accession>A0AAV5D217</accession>
<dbReference type="AlphaFoldDB" id="A0AAV5D217"/>
<gene>
    <name evidence="2" type="primary">ga22548</name>
    <name evidence="2" type="ORF">PR202_ga22548</name>
</gene>
<reference evidence="2" key="1">
    <citation type="journal article" date="2018" name="DNA Res.">
        <title>Multiple hybrid de novo genome assembly of finger millet, an orphan allotetraploid crop.</title>
        <authorList>
            <person name="Hatakeyama M."/>
            <person name="Aluri S."/>
            <person name="Balachadran M.T."/>
            <person name="Sivarajan S.R."/>
            <person name="Patrignani A."/>
            <person name="Gruter S."/>
            <person name="Poveda L."/>
            <person name="Shimizu-Inatsugi R."/>
            <person name="Baeten J."/>
            <person name="Francoijs K.J."/>
            <person name="Nataraja K.N."/>
            <person name="Reddy Y.A.N."/>
            <person name="Phadnis S."/>
            <person name="Ravikumar R.L."/>
            <person name="Schlapbach R."/>
            <person name="Sreeman S.M."/>
            <person name="Shimizu K.K."/>
        </authorList>
    </citation>
    <scope>NUCLEOTIDE SEQUENCE</scope>
</reference>
<evidence type="ECO:0000259" key="1">
    <source>
        <dbReference type="Pfam" id="PF12937"/>
    </source>
</evidence>